<evidence type="ECO:0000259" key="1">
    <source>
        <dbReference type="PROSITE" id="PS50097"/>
    </source>
</evidence>
<sequence length="363" mass="39882">MMSGSESRIASSLATDTLMGDSSMLIKRDSDVWFEDGNIVVVAQSTAFRFHKSVVSLHSSLFRDLFSIPQPAGGELGGAPSGHLQRDQVPSERALFVFSWSLVELELLPPGPSSLGRSHDTRYLHPDRIVTFPVLAALARLSHKYQLDQLLSAVVHRLKHHFTTCLSAWDARGGADRRLLLRLSAPSAIEALNLFRLIDRPDMIPIALYECAQLNPVFLVHGGTRSDGITREQLSPADMELCMEIKEELLQATACLLTRLCEACDTRIETVTVNPGSGCASPADCVEGLRTVISRAHRDLSECLSADPLDMYYMSAAVSSPVTGEICRACGTVVKVHYSEERRRIWDSFPKLMGVEVAGWDSA</sequence>
<feature type="domain" description="BTB" evidence="1">
    <location>
        <begin position="37"/>
        <end position="67"/>
    </location>
</feature>
<proteinExistence type="predicted"/>
<evidence type="ECO:0000313" key="2">
    <source>
        <dbReference type="EMBL" id="VWP00669.1"/>
    </source>
</evidence>
<protein>
    <recommendedName>
        <fullName evidence="1">BTB domain-containing protein</fullName>
    </recommendedName>
</protein>
<dbReference type="PROSITE" id="PS50097">
    <property type="entry name" value="BTB"/>
    <property type="match status" value="1"/>
</dbReference>
<dbReference type="EMBL" id="LR728698">
    <property type="protein sequence ID" value="VWP00669.1"/>
    <property type="molecule type" value="Genomic_DNA"/>
</dbReference>
<organism evidence="2">
    <name type="scientific">Ganoderma boninense</name>
    <dbReference type="NCBI Taxonomy" id="34458"/>
    <lineage>
        <taxon>Eukaryota</taxon>
        <taxon>Fungi</taxon>
        <taxon>Dikarya</taxon>
        <taxon>Basidiomycota</taxon>
        <taxon>Agaricomycotina</taxon>
        <taxon>Agaricomycetes</taxon>
        <taxon>Polyporales</taxon>
        <taxon>Polyporaceae</taxon>
        <taxon>Ganoderma</taxon>
    </lineage>
</organism>
<name>A0A5K1K668_9APHY</name>
<dbReference type="AlphaFoldDB" id="A0A5K1K668"/>
<accession>A0A5K1K668</accession>
<dbReference type="InterPro" id="IPR000210">
    <property type="entry name" value="BTB/POZ_dom"/>
</dbReference>
<gene>
    <name evidence="2" type="primary">I1RYF6</name>
</gene>
<reference evidence="2" key="1">
    <citation type="submission" date="2019-10" db="EMBL/GenBank/DDBJ databases">
        <authorList>
            <person name="Nor Muhammad N."/>
        </authorList>
    </citation>
    <scope>NUCLEOTIDE SEQUENCE</scope>
</reference>